<proteinExistence type="predicted"/>
<protein>
    <recommendedName>
        <fullName evidence="3">SCP domain-containing protein</fullName>
    </recommendedName>
</protein>
<dbReference type="Proteomes" id="UP001060504">
    <property type="component" value="Unassembled WGS sequence"/>
</dbReference>
<reference evidence="4 5" key="1">
    <citation type="submission" date="2021-08" db="EMBL/GenBank/DDBJ databases">
        <title>Draft genome sequence of Mycolicibacterium sp. NGTWS1702 strain.</title>
        <authorList>
            <person name="Matsumoto M."/>
            <person name="Tang B.C.C."/>
            <person name="Machida Y."/>
            <person name="Matoyama H."/>
            <person name="Kishihara T."/>
            <person name="Sato S."/>
            <person name="Kondo I."/>
            <person name="Sano M."/>
            <person name="Kato G."/>
        </authorList>
    </citation>
    <scope>NUCLEOTIDE SEQUENCE [LARGE SCALE GENOMIC DNA]</scope>
    <source>
        <strain evidence="4 5">NGTWSNA01</strain>
    </source>
</reference>
<dbReference type="EMBL" id="BPRH01003544">
    <property type="protein sequence ID" value="GJF09765.1"/>
    <property type="molecule type" value="Genomic_DNA"/>
</dbReference>
<name>A0ABQ4V6B8_9MYCO</name>
<keyword evidence="5" id="KW-1185">Reference proteome</keyword>
<evidence type="ECO:0000313" key="5">
    <source>
        <dbReference type="Proteomes" id="UP001060504"/>
    </source>
</evidence>
<feature type="domain" description="SCP" evidence="3">
    <location>
        <begin position="48"/>
        <end position="155"/>
    </location>
</feature>
<comment type="caution">
    <text evidence="4">The sequence shown here is derived from an EMBL/GenBank/DDBJ whole genome shotgun (WGS) entry which is preliminary data.</text>
</comment>
<evidence type="ECO:0000313" key="4">
    <source>
        <dbReference type="EMBL" id="GJF09765.1"/>
    </source>
</evidence>
<evidence type="ECO:0000259" key="3">
    <source>
        <dbReference type="Pfam" id="PF00188"/>
    </source>
</evidence>
<feature type="compositionally biased region" description="Polar residues" evidence="1">
    <location>
        <begin position="77"/>
        <end position="89"/>
    </location>
</feature>
<evidence type="ECO:0000256" key="1">
    <source>
        <dbReference type="SAM" id="MobiDB-lite"/>
    </source>
</evidence>
<dbReference type="CDD" id="cd05379">
    <property type="entry name" value="CAP_bacterial"/>
    <property type="match status" value="1"/>
</dbReference>
<dbReference type="InterPro" id="IPR014044">
    <property type="entry name" value="CAP_dom"/>
</dbReference>
<evidence type="ECO:0000256" key="2">
    <source>
        <dbReference type="SAM" id="SignalP"/>
    </source>
</evidence>
<dbReference type="Pfam" id="PF00188">
    <property type="entry name" value="CAP"/>
    <property type="match status" value="1"/>
</dbReference>
<organism evidence="4 5">
    <name type="scientific">Mycolicibacterium cyprinidarum</name>
    <dbReference type="NCBI Taxonomy" id="2860311"/>
    <lineage>
        <taxon>Bacteria</taxon>
        <taxon>Bacillati</taxon>
        <taxon>Actinomycetota</taxon>
        <taxon>Actinomycetes</taxon>
        <taxon>Mycobacteriales</taxon>
        <taxon>Mycobacteriaceae</taxon>
        <taxon>Mycolicibacterium</taxon>
    </lineage>
</organism>
<gene>
    <name evidence="4" type="ORF">NGTWS1702_33860</name>
</gene>
<keyword evidence="2" id="KW-0732">Signal</keyword>
<feature type="signal peptide" evidence="2">
    <location>
        <begin position="1"/>
        <end position="24"/>
    </location>
</feature>
<feature type="chain" id="PRO_5046181194" description="SCP domain-containing protein" evidence="2">
    <location>
        <begin position="25"/>
        <end position="165"/>
    </location>
</feature>
<dbReference type="InterPro" id="IPR035940">
    <property type="entry name" value="CAP_sf"/>
</dbReference>
<dbReference type="PANTHER" id="PTHR31157">
    <property type="entry name" value="SCP DOMAIN-CONTAINING PROTEIN"/>
    <property type="match status" value="1"/>
</dbReference>
<dbReference type="Gene3D" id="3.40.33.10">
    <property type="entry name" value="CAP"/>
    <property type="match status" value="1"/>
</dbReference>
<dbReference type="PANTHER" id="PTHR31157:SF1">
    <property type="entry name" value="SCP DOMAIN-CONTAINING PROTEIN"/>
    <property type="match status" value="1"/>
</dbReference>
<dbReference type="SUPFAM" id="SSF55797">
    <property type="entry name" value="PR-1-like"/>
    <property type="match status" value="1"/>
</dbReference>
<accession>A0ABQ4V6B8</accession>
<sequence>MANDNLKMLKTKFVGAFAICTVFAAALGTAAGSTARADGLAAGLHTGVNQLRQACGAVGDDARLTAAAQRHANDMLQNSNYSHTGSDGSSPRARIAEAGYGGGGSTGEIVYWGTGSGATASAALDFWMQSPGHRAIILNCAFTTGGFATAWNGNMMTAVVDFAGP</sequence>
<feature type="region of interest" description="Disordered" evidence="1">
    <location>
        <begin position="77"/>
        <end position="97"/>
    </location>
</feature>